<name>A0A2N0SYH7_BIFLN</name>
<dbReference type="Proteomes" id="UP000232654">
    <property type="component" value="Unassembled WGS sequence"/>
</dbReference>
<dbReference type="EMBL" id="PJDT01000031">
    <property type="protein sequence ID" value="PKC86850.1"/>
    <property type="molecule type" value="Genomic_DNA"/>
</dbReference>
<protein>
    <submittedName>
        <fullName evidence="1">Uncharacterized protein</fullName>
    </submittedName>
</protein>
<evidence type="ECO:0000313" key="4">
    <source>
        <dbReference type="Proteomes" id="UP000265775"/>
    </source>
</evidence>
<dbReference type="Proteomes" id="UP000265775">
    <property type="component" value="Unassembled WGS sequence"/>
</dbReference>
<evidence type="ECO:0000313" key="2">
    <source>
        <dbReference type="EMBL" id="RGW63063.1"/>
    </source>
</evidence>
<reference evidence="1 3" key="1">
    <citation type="submission" date="2017-12" db="EMBL/GenBank/DDBJ databases">
        <title>Bifidobacterium longum APC/DPC strains.</title>
        <authorList>
            <person name="Arboleya S."/>
        </authorList>
    </citation>
    <scope>NUCLEOTIDE SEQUENCE [LARGE SCALE GENOMIC DNA]</scope>
    <source>
        <strain evidence="1 3">APC1503</strain>
    </source>
</reference>
<sequence>MSHAANTSIQDIQNGIGDFVLRPEADRNSLDGYMKLPEQNRLNTCSHGCLIEQGVKSHMTYHDDGSGDWTLCKDDPDYGQYVAAGNPTSVPANPVI</sequence>
<evidence type="ECO:0000313" key="3">
    <source>
        <dbReference type="Proteomes" id="UP000232654"/>
    </source>
</evidence>
<proteinExistence type="predicted"/>
<dbReference type="AlphaFoldDB" id="A0A2N0SYH7"/>
<reference evidence="2 4" key="2">
    <citation type="submission" date="2018-08" db="EMBL/GenBank/DDBJ databases">
        <title>A genome reference for cultivated species of the human gut microbiota.</title>
        <authorList>
            <person name="Zou Y."/>
            <person name="Xue W."/>
            <person name="Luo G."/>
        </authorList>
    </citation>
    <scope>NUCLEOTIDE SEQUENCE [LARGE SCALE GENOMIC DNA]</scope>
    <source>
        <strain evidence="2 4">AF11-12</strain>
    </source>
</reference>
<comment type="caution">
    <text evidence="1">The sequence shown here is derived from an EMBL/GenBank/DDBJ whole genome shotgun (WGS) entry which is preliminary data.</text>
</comment>
<dbReference type="RefSeq" id="WP_007055837.1">
    <property type="nucleotide sequence ID" value="NZ_CP084013.1"/>
</dbReference>
<evidence type="ECO:0000313" key="1">
    <source>
        <dbReference type="EMBL" id="PKC86850.1"/>
    </source>
</evidence>
<gene>
    <name evidence="1" type="ORF">APC1503_2067</name>
    <name evidence="2" type="ORF">DWV59_10955</name>
</gene>
<organism evidence="1 3">
    <name type="scientific">Bifidobacterium longum</name>
    <dbReference type="NCBI Taxonomy" id="216816"/>
    <lineage>
        <taxon>Bacteria</taxon>
        <taxon>Bacillati</taxon>
        <taxon>Actinomycetota</taxon>
        <taxon>Actinomycetes</taxon>
        <taxon>Bifidobacteriales</taxon>
        <taxon>Bifidobacteriaceae</taxon>
        <taxon>Bifidobacterium</taxon>
    </lineage>
</organism>
<accession>A0A2N0SYH7</accession>
<dbReference type="EMBL" id="QSAR01000018">
    <property type="protein sequence ID" value="RGW63063.1"/>
    <property type="molecule type" value="Genomic_DNA"/>
</dbReference>